<feature type="domain" description="AMP-dependent synthetase/ligase" evidence="1">
    <location>
        <begin position="41"/>
        <end position="174"/>
    </location>
</feature>
<dbReference type="OrthoDB" id="3420833at2"/>
<dbReference type="InterPro" id="IPR042099">
    <property type="entry name" value="ANL_N_sf"/>
</dbReference>
<dbReference type="Gene3D" id="3.40.50.12780">
    <property type="entry name" value="N-terminal domain of ligase-like"/>
    <property type="match status" value="1"/>
</dbReference>
<comment type="caution">
    <text evidence="2">The sequence shown here is derived from an EMBL/GenBank/DDBJ whole genome shotgun (WGS) entry which is preliminary data.</text>
</comment>
<organism evidence="2 3">
    <name type="scientific">Actinorugispora endophytica</name>
    <dbReference type="NCBI Taxonomy" id="1605990"/>
    <lineage>
        <taxon>Bacteria</taxon>
        <taxon>Bacillati</taxon>
        <taxon>Actinomycetota</taxon>
        <taxon>Actinomycetes</taxon>
        <taxon>Streptosporangiales</taxon>
        <taxon>Nocardiopsidaceae</taxon>
        <taxon>Actinorugispora</taxon>
    </lineage>
</organism>
<evidence type="ECO:0000259" key="1">
    <source>
        <dbReference type="Pfam" id="PF00501"/>
    </source>
</evidence>
<sequence>MDLTRFPGGGLAPIGSLTGGLLDRLERAGGCGSVSDHRRPSLSGTEFASTVERAAAGLSRRGLRPDDVVAVLAPVSTARLISVYTAMAVGGVALPLELTSDIDTLIGVLVETDARLIMVTPELAHLALDLSERSRVRQVISFGAVPETTSFSELLRPPGDRGGYDPAHVLFNSGLIGYAAVPGEAPRTVTHPYRELAWHFRHLDTGLGLSRHDTVALENGMTEFDRSVLAAAALWNGASVVALSTDDEAETRAALRSHGATVRGAPVPTRIGPPRR</sequence>
<dbReference type="RefSeq" id="WP_133740714.1">
    <property type="nucleotide sequence ID" value="NZ_SNYN01000003.1"/>
</dbReference>
<proteinExistence type="predicted"/>
<dbReference type="Proteomes" id="UP000295281">
    <property type="component" value="Unassembled WGS sequence"/>
</dbReference>
<keyword evidence="3" id="KW-1185">Reference proteome</keyword>
<evidence type="ECO:0000313" key="3">
    <source>
        <dbReference type="Proteomes" id="UP000295281"/>
    </source>
</evidence>
<dbReference type="Pfam" id="PF00501">
    <property type="entry name" value="AMP-binding"/>
    <property type="match status" value="1"/>
</dbReference>
<dbReference type="InterPro" id="IPR000873">
    <property type="entry name" value="AMP-dep_synth/lig_dom"/>
</dbReference>
<dbReference type="EMBL" id="SNYN01000003">
    <property type="protein sequence ID" value="TDQ53811.1"/>
    <property type="molecule type" value="Genomic_DNA"/>
</dbReference>
<name>A0A4R6V1E7_9ACTN</name>
<gene>
    <name evidence="2" type="ORF">EV190_103262</name>
</gene>
<dbReference type="SUPFAM" id="SSF56801">
    <property type="entry name" value="Acetyl-CoA synthetase-like"/>
    <property type="match status" value="1"/>
</dbReference>
<evidence type="ECO:0000313" key="2">
    <source>
        <dbReference type="EMBL" id="TDQ53811.1"/>
    </source>
</evidence>
<protein>
    <submittedName>
        <fullName evidence="2">AMP-binding enzyme</fullName>
    </submittedName>
</protein>
<accession>A0A4R6V1E7</accession>
<dbReference type="AlphaFoldDB" id="A0A4R6V1E7"/>
<reference evidence="2 3" key="1">
    <citation type="submission" date="2019-03" db="EMBL/GenBank/DDBJ databases">
        <title>Genomic Encyclopedia of Type Strains, Phase IV (KMG-IV): sequencing the most valuable type-strain genomes for metagenomic binning, comparative biology and taxonomic classification.</title>
        <authorList>
            <person name="Goeker M."/>
        </authorList>
    </citation>
    <scope>NUCLEOTIDE SEQUENCE [LARGE SCALE GENOMIC DNA]</scope>
    <source>
        <strain evidence="2 3">DSM 46770</strain>
    </source>
</reference>